<dbReference type="Gene3D" id="1.20.1730.10">
    <property type="entry name" value="Sodium/glucose cotransporter"/>
    <property type="match status" value="1"/>
</dbReference>
<dbReference type="EMBL" id="PYOU01000005">
    <property type="protein sequence ID" value="PSX11039.1"/>
    <property type="molecule type" value="Genomic_DNA"/>
</dbReference>
<dbReference type="OrthoDB" id="9789704at2"/>
<dbReference type="RefSeq" id="WP_045130921.1">
    <property type="nucleotide sequence ID" value="NZ_JZSS01000020.1"/>
</dbReference>
<evidence type="ECO:0000313" key="18">
    <source>
        <dbReference type="Proteomes" id="UP000240989"/>
    </source>
</evidence>
<keyword evidence="4" id="KW-1003">Cell membrane</keyword>
<keyword evidence="14" id="KW-0997">Cell inner membrane</keyword>
<evidence type="ECO:0000256" key="14">
    <source>
        <dbReference type="RuleBase" id="RU366012"/>
    </source>
</evidence>
<dbReference type="NCBIfam" id="TIGR02121">
    <property type="entry name" value="Na_Pro_sym"/>
    <property type="match status" value="1"/>
</dbReference>
<reference evidence="15 17" key="1">
    <citation type="submission" date="2016-12" db="EMBL/GenBank/DDBJ databases">
        <title>Diversity of luminous bacteria.</title>
        <authorList>
            <person name="Yoshizawa S."/>
            <person name="Kogure K."/>
        </authorList>
    </citation>
    <scope>NUCLEOTIDE SEQUENCE [LARGE SCALE GENOMIC DNA]</scope>
    <source>
        <strain evidence="15 17">LC1-200</strain>
    </source>
</reference>
<dbReference type="GO" id="GO:0031402">
    <property type="term" value="F:sodium ion binding"/>
    <property type="evidence" value="ECO:0007669"/>
    <property type="project" value="UniProtKB-UniRule"/>
</dbReference>
<keyword evidence="8 14" id="KW-0915">Sodium</keyword>
<evidence type="ECO:0000256" key="1">
    <source>
        <dbReference type="ARBA" id="ARBA00004651"/>
    </source>
</evidence>
<dbReference type="GO" id="GO:0015824">
    <property type="term" value="P:proline transport"/>
    <property type="evidence" value="ECO:0007669"/>
    <property type="project" value="UniProtKB-UniRule"/>
</dbReference>
<evidence type="ECO:0000256" key="12">
    <source>
        <dbReference type="ARBA" id="ARBA00033708"/>
    </source>
</evidence>
<dbReference type="CDD" id="cd11475">
    <property type="entry name" value="SLC5sbd_PutP"/>
    <property type="match status" value="1"/>
</dbReference>
<evidence type="ECO:0000313" key="15">
    <source>
        <dbReference type="EMBL" id="PQJ61625.1"/>
    </source>
</evidence>
<feature type="transmembrane region" description="Helical" evidence="14">
    <location>
        <begin position="73"/>
        <end position="90"/>
    </location>
</feature>
<feature type="transmembrane region" description="Helical" evidence="14">
    <location>
        <begin position="358"/>
        <end position="379"/>
    </location>
</feature>
<keyword evidence="14" id="KW-0029">Amino-acid transport</keyword>
<feature type="transmembrane region" description="Helical" evidence="14">
    <location>
        <begin position="417"/>
        <end position="439"/>
    </location>
</feature>
<evidence type="ECO:0000313" key="17">
    <source>
        <dbReference type="Proteomes" id="UP000238730"/>
    </source>
</evidence>
<dbReference type="GO" id="GO:0005298">
    <property type="term" value="F:proline:sodium symporter activity"/>
    <property type="evidence" value="ECO:0007669"/>
    <property type="project" value="UniProtKB-UniRule"/>
</dbReference>
<comment type="function">
    <text evidence="14">Catalyzes the sodium-dependent uptake of extracellular L-proline.</text>
</comment>
<dbReference type="InterPro" id="IPR011851">
    <property type="entry name" value="Na/Pro_symporter"/>
</dbReference>
<gene>
    <name evidence="16" type="primary">putP</name>
    <name evidence="15" type="ORF">BTO08_15105</name>
    <name evidence="16" type="ORF">C0W27_07670</name>
</gene>
<dbReference type="EMBL" id="MSCJ01000003">
    <property type="protein sequence ID" value="PQJ61625.1"/>
    <property type="molecule type" value="Genomic_DNA"/>
</dbReference>
<keyword evidence="10 14" id="KW-0472">Membrane</keyword>
<evidence type="ECO:0000256" key="13">
    <source>
        <dbReference type="RuleBase" id="RU362091"/>
    </source>
</evidence>
<dbReference type="AlphaFoldDB" id="A0A2S7VI42"/>
<organism evidence="15 17">
    <name type="scientific">Photobacterium angustum</name>
    <dbReference type="NCBI Taxonomy" id="661"/>
    <lineage>
        <taxon>Bacteria</taxon>
        <taxon>Pseudomonadati</taxon>
        <taxon>Pseudomonadota</taxon>
        <taxon>Gammaproteobacteria</taxon>
        <taxon>Vibrionales</taxon>
        <taxon>Vibrionaceae</taxon>
        <taxon>Photobacterium</taxon>
    </lineage>
</organism>
<dbReference type="PROSITE" id="PS50283">
    <property type="entry name" value="NA_SOLUT_SYMP_3"/>
    <property type="match status" value="1"/>
</dbReference>
<dbReference type="InterPro" id="IPR038377">
    <property type="entry name" value="Na/Glc_symporter_sf"/>
</dbReference>
<keyword evidence="9 14" id="KW-0406">Ion transport</keyword>
<accession>A0A2S7VI42</accession>
<dbReference type="PANTHER" id="PTHR48086:SF3">
    <property type="entry name" value="SODIUM_PROLINE SYMPORTER"/>
    <property type="match status" value="1"/>
</dbReference>
<protein>
    <recommendedName>
        <fullName evidence="14">Sodium/proline symporter</fullName>
    </recommendedName>
    <alternativeName>
        <fullName evidence="14">Proline permease</fullName>
    </alternativeName>
</protein>
<evidence type="ECO:0000313" key="16">
    <source>
        <dbReference type="EMBL" id="PSX11039.1"/>
    </source>
</evidence>
<dbReference type="GO" id="GO:0015193">
    <property type="term" value="F:L-proline transmembrane transporter activity"/>
    <property type="evidence" value="ECO:0007669"/>
    <property type="project" value="TreeGrafter"/>
</dbReference>
<keyword evidence="5 14" id="KW-0812">Transmembrane</keyword>
<feature type="transmembrane region" description="Helical" evidence="14">
    <location>
        <begin position="6"/>
        <end position="23"/>
    </location>
</feature>
<comment type="catalytic activity">
    <reaction evidence="12">
        <text>L-proline(in) + Na(+)(in) = L-proline(out) + Na(+)(out)</text>
        <dbReference type="Rhea" id="RHEA:28967"/>
        <dbReference type="ChEBI" id="CHEBI:29101"/>
        <dbReference type="ChEBI" id="CHEBI:60039"/>
    </reaction>
</comment>
<evidence type="ECO:0000256" key="9">
    <source>
        <dbReference type="ARBA" id="ARBA00023065"/>
    </source>
</evidence>
<dbReference type="Proteomes" id="UP000238730">
    <property type="component" value="Unassembled WGS sequence"/>
</dbReference>
<feature type="transmembrane region" description="Helical" evidence="14">
    <location>
        <begin position="190"/>
        <end position="206"/>
    </location>
</feature>
<feature type="transmembrane region" description="Helical" evidence="14">
    <location>
        <begin position="161"/>
        <end position="183"/>
    </location>
</feature>
<comment type="similarity">
    <text evidence="2 13">Belongs to the sodium:solute symporter (SSF) (TC 2.A.21) family.</text>
</comment>
<feature type="transmembrane region" description="Helical" evidence="14">
    <location>
        <begin position="124"/>
        <end position="149"/>
    </location>
</feature>
<dbReference type="InterPro" id="IPR001734">
    <property type="entry name" value="Na/solute_symporter"/>
</dbReference>
<dbReference type="Proteomes" id="UP000240989">
    <property type="component" value="Unassembled WGS sequence"/>
</dbReference>
<evidence type="ECO:0000256" key="8">
    <source>
        <dbReference type="ARBA" id="ARBA00023053"/>
    </source>
</evidence>
<dbReference type="PANTHER" id="PTHR48086">
    <property type="entry name" value="SODIUM/PROLINE SYMPORTER-RELATED"/>
    <property type="match status" value="1"/>
</dbReference>
<evidence type="ECO:0000256" key="2">
    <source>
        <dbReference type="ARBA" id="ARBA00006434"/>
    </source>
</evidence>
<evidence type="ECO:0000256" key="5">
    <source>
        <dbReference type="ARBA" id="ARBA00022692"/>
    </source>
</evidence>
<evidence type="ECO:0000256" key="4">
    <source>
        <dbReference type="ARBA" id="ARBA00022475"/>
    </source>
</evidence>
<sequence>MFTYYVVLAIYFCIIFAIGIFAARKTGGNSDYVLGGRSLSPGVTALGAGASDMSGWLLLGLPGAVFVSGLDQIWLPIGLIIGAWLNWRFVARKLRIYTENVGDAITIPSYFDTRFGSGNRTLRFMTAVVILTFFTLYAAAGFVSGAFLIQTLFDIPYTTAVWAGAIFLMAYTAIGGFLAVNWVDFFQGSLMFFALIITPIVTWYNLDPAIASDVLPTHYFSVISENTSAIGVFSLLAWGLGYFGQPHILVRFMAIGDVKGMSIARKICMGWMIVSLVGAFAVGITGAMYYSGAAHHFDNEMVFLELAKGLFPTWIAAILIAAVLSAVMSSVAAQLLASSSAITEDITHFFNIKLSEKSQVVLGRLSVVAVSLVAMIFASNPQSTILSIVGHAWAGMGAAFGPVVLFSLFWRRCSAHGAIACMVVGAGVVIAWIAAHAAWPNSTLFSVYEIIPAFILSSAALVIVSLKGEQPSEKTLRHFDEVNEHCEKLKLEPLK</sequence>
<evidence type="ECO:0000256" key="7">
    <source>
        <dbReference type="ARBA" id="ARBA00022989"/>
    </source>
</evidence>
<name>A0A2S7VI42_PHOAN</name>
<comment type="caution">
    <text evidence="15">The sequence shown here is derived from an EMBL/GenBank/DDBJ whole genome shotgun (WGS) entry which is preliminary data.</text>
</comment>
<keyword evidence="6 14" id="KW-0769">Symport</keyword>
<keyword evidence="11 14" id="KW-0739">Sodium transport</keyword>
<evidence type="ECO:0000256" key="6">
    <source>
        <dbReference type="ARBA" id="ARBA00022847"/>
    </source>
</evidence>
<keyword evidence="18" id="KW-1185">Reference proteome</keyword>
<dbReference type="NCBIfam" id="TIGR00813">
    <property type="entry name" value="sss"/>
    <property type="match status" value="1"/>
</dbReference>
<proteinExistence type="inferred from homology"/>
<evidence type="ECO:0000256" key="3">
    <source>
        <dbReference type="ARBA" id="ARBA00022448"/>
    </source>
</evidence>
<dbReference type="InterPro" id="IPR050277">
    <property type="entry name" value="Sodium:Solute_Symporter"/>
</dbReference>
<evidence type="ECO:0000256" key="11">
    <source>
        <dbReference type="ARBA" id="ARBA00023201"/>
    </source>
</evidence>
<feature type="transmembrane region" description="Helical" evidence="14">
    <location>
        <begin position="385"/>
        <end position="410"/>
    </location>
</feature>
<dbReference type="GO" id="GO:0005886">
    <property type="term" value="C:plasma membrane"/>
    <property type="evidence" value="ECO:0007669"/>
    <property type="project" value="UniProtKB-SubCell"/>
</dbReference>
<feature type="transmembrane region" description="Helical" evidence="14">
    <location>
        <begin position="445"/>
        <end position="466"/>
    </location>
</feature>
<comment type="subcellular location">
    <subcellularLocation>
        <location evidence="14">Cell inner membrane</location>
        <topology evidence="14">Multi-pass membrane protein</topology>
    </subcellularLocation>
    <subcellularLocation>
        <location evidence="1">Cell membrane</location>
        <topology evidence="1">Multi-pass membrane protein</topology>
    </subcellularLocation>
</comment>
<dbReference type="Pfam" id="PF00474">
    <property type="entry name" value="SSF"/>
    <property type="match status" value="1"/>
</dbReference>
<feature type="transmembrane region" description="Helical" evidence="14">
    <location>
        <begin position="311"/>
        <end position="337"/>
    </location>
</feature>
<reference evidence="16 18" key="2">
    <citation type="submission" date="2018-01" db="EMBL/GenBank/DDBJ databases">
        <title>Whole genome sequencing of Histamine producing bacteria.</title>
        <authorList>
            <person name="Butler K."/>
        </authorList>
    </citation>
    <scope>NUCLEOTIDE SEQUENCE [LARGE SCALE GENOMIC DNA]</scope>
    <source>
        <strain evidence="16 18">A6-1</strain>
    </source>
</reference>
<feature type="transmembrane region" description="Helical" evidence="14">
    <location>
        <begin position="226"/>
        <end position="243"/>
    </location>
</feature>
<keyword evidence="3 14" id="KW-0813">Transport</keyword>
<evidence type="ECO:0000256" key="10">
    <source>
        <dbReference type="ARBA" id="ARBA00023136"/>
    </source>
</evidence>
<feature type="transmembrane region" description="Helical" evidence="14">
    <location>
        <begin position="269"/>
        <end position="291"/>
    </location>
</feature>
<keyword evidence="7 14" id="KW-1133">Transmembrane helix</keyword>